<dbReference type="GO" id="GO:0032040">
    <property type="term" value="C:small-subunit processome"/>
    <property type="evidence" value="ECO:0007669"/>
    <property type="project" value="TreeGrafter"/>
</dbReference>
<keyword evidence="1" id="KW-0812">Transmembrane</keyword>
<feature type="transmembrane region" description="Helical" evidence="1">
    <location>
        <begin position="1542"/>
        <end position="1563"/>
    </location>
</feature>
<comment type="caution">
    <text evidence="3">The sequence shown here is derived from an EMBL/GenBank/DDBJ whole genome shotgun (WGS) entry which is preliminary data.</text>
</comment>
<dbReference type="Pfam" id="PF20416">
    <property type="entry name" value="UTP20"/>
    <property type="match status" value="1"/>
</dbReference>
<keyword evidence="1" id="KW-1133">Transmembrane helix</keyword>
<feature type="transmembrane region" description="Helical" evidence="1">
    <location>
        <begin position="3709"/>
        <end position="3726"/>
    </location>
</feature>
<feature type="non-terminal residue" evidence="3">
    <location>
        <position position="4057"/>
    </location>
</feature>
<dbReference type="VEuPathDB" id="PlasmoDB:PGAL8A_00314000"/>
<dbReference type="Proteomes" id="UP000220797">
    <property type="component" value="Unassembled WGS sequence"/>
</dbReference>
<dbReference type="PANTHER" id="PTHR17695">
    <property type="entry name" value="SMALL SUBUNIT PROCESSOME COMPONENT 20 HOMOLOG"/>
    <property type="match status" value="1"/>
</dbReference>
<feature type="domain" description="U3 small nucleolar RNA-associated protein 20" evidence="2">
    <location>
        <begin position="2589"/>
        <end position="2861"/>
    </location>
</feature>
<dbReference type="PANTHER" id="PTHR17695:SF11">
    <property type="entry name" value="SMALL SUBUNIT PROCESSOME COMPONENT 20 HOMOLOG"/>
    <property type="match status" value="1"/>
</dbReference>
<organism evidence="3 4">
    <name type="scientific">Plasmodium gallinaceum</name>
    <dbReference type="NCBI Taxonomy" id="5849"/>
    <lineage>
        <taxon>Eukaryota</taxon>
        <taxon>Sar</taxon>
        <taxon>Alveolata</taxon>
        <taxon>Apicomplexa</taxon>
        <taxon>Aconoidasida</taxon>
        <taxon>Haemosporida</taxon>
        <taxon>Plasmodiidae</taxon>
        <taxon>Plasmodium</taxon>
        <taxon>Plasmodium (Haemamoeba)</taxon>
    </lineage>
</organism>
<dbReference type="OMA" id="NIFNMIK"/>
<dbReference type="InterPro" id="IPR052575">
    <property type="entry name" value="SSU_processome_comp_20"/>
</dbReference>
<name>A0A1J1GTZ6_PLAGA</name>
<dbReference type="RefSeq" id="XP_028528735.1">
    <property type="nucleotide sequence ID" value="XM_028672153.1"/>
</dbReference>
<dbReference type="GeneID" id="39731673"/>
<dbReference type="GO" id="GO:0030686">
    <property type="term" value="C:90S preribosome"/>
    <property type="evidence" value="ECO:0007669"/>
    <property type="project" value="TreeGrafter"/>
</dbReference>
<protein>
    <recommendedName>
        <fullName evidence="2">U3 small nucleolar RNA-associated protein 20 domain-containing protein</fullName>
    </recommendedName>
</protein>
<evidence type="ECO:0000256" key="1">
    <source>
        <dbReference type="SAM" id="Phobius"/>
    </source>
</evidence>
<evidence type="ECO:0000313" key="3">
    <source>
        <dbReference type="EMBL" id="CRG95927.1"/>
    </source>
</evidence>
<reference evidence="3" key="1">
    <citation type="submission" date="2015-04" db="EMBL/GenBank/DDBJ databases">
        <authorList>
            <consortium name="Pathogen Informatics"/>
        </authorList>
    </citation>
    <scope>NUCLEOTIDE SEQUENCE [LARGE SCALE GENOMIC DNA]</scope>
    <source>
        <strain evidence="3">8A</strain>
    </source>
</reference>
<evidence type="ECO:0000313" key="4">
    <source>
        <dbReference type="Proteomes" id="UP000220797"/>
    </source>
</evidence>
<dbReference type="InterPro" id="IPR046523">
    <property type="entry name" value="UTP20_dom"/>
</dbReference>
<proteinExistence type="predicted"/>
<dbReference type="OrthoDB" id="360653at2759"/>
<gene>
    <name evidence="3" type="ORF">PGAL8A_00314000</name>
</gene>
<sequence length="4057" mass="485896">MKKSLKKIKLKLKNKKKKGHFVSFYDRIKEINEKEKLEVHNLLNDNKYDVYLNSYKINNESDNIEDLKKTNFYIALCEYPKNCYNNDFKKCCNELLKYSKNLMVILLNKDKIFITLLKYIKNTKIETDECYFYKLLVILIKDLKDESKKYMEQILKILYDKINFNKLDLLEEIFNTYANIFRIMNKIIIKNIEKYLKLSLPLLCHRNNIIKIFIADSFSYLLRKLSLHDLILCFHKIYSFFNFVKKNKLRDYSETVSLLMLEALKVDNEKLSKRTLSFLKYIIYAIFLKETYYCDETNNYYEHIDINDFYFIEKSIFSFFIELYNFIKKGTFEFIEIFLTFILKSYLSLFNKYYNDILFSFKDVDNLNSVTRENLGNDFKNITLNNAGKIIYSIYNDHFHICNQKSNEVKNDMLDCNTKLNDTKSEVNKDTNFSNFQDSIIFIKDKFYVSTNFFLKKILSIWLEKNNEKKNIIIETSLNELSKYAQNLNSLKLNYVSFFYIWNLYDHAFFLLNYYSNYNENMRNIYISLVENFMLILKEDKNSNNIFYKYLLCFFILKIDELLNKKNVSNNDICYQIFFKFLLTNIVMDHEYINTYICQKERYVTNAITFSDKQSNLEDKNKVHILDIDILEDNFEKTKCQKEIDDFLNNVYLCKLFIFHDLIKNIQENSNNKNINIVKEKEYYEVNKKYNNNDNKKENNNFTNIYNYNDSSLLIDVDKDFENLFIFIYDQIKGLNLILKNINENINSEIDTNIKNTLNKDKLIYVRLVILYLFAFVNLLAEINKNFSIYTKGNKENYFLELYSICENLEKLKQSSFLLSHYIDNRYCEIKIYINSIILDIINIVIISVNASNNIDDNILSINSTFLINFLNKWGKQEIYFVNFLKKFRNIITNLYEFNYFKDKTNEIFLYLKILKKFMIFYHTINRKELLQLIRLLIYIYVELKSNRSNLDDNNICINRLYEKVLYVFDCLIYLENERYLPTYEKIYNSKIMDIINYFDELKNFNFLNEYLFKITTKICINELIMLLSVSLITIPKSIISSLKKFFLSYNIEKKKDEKDDYYSEYYFYILNNIFKVSKKKLQIIEELIGKKEKQNNELLKYNSYENDITHNFENKNKIDNLHINNLCDNESIIENINRYNFLREGLNENNNNDNIINTKSSYDITSKILVENNNLKNIVIFNIKKYEEKLQYYLNMKENSSLIFLTVEELDIENSLQNILSTFDLLIVPFINTVNETFKIRILNIFTWIVSYINTKCNNYIYKLKYYKLINALFDIANNMNNLFINYKSNIHKKKNLQNTKSSSYLIDQIKLSIKLFISKFIYNMHILRTPNIIKFINILCSYNEKLNNYKNDIEEILSEKNINFTKLLLNIKEEDTNFITPLLIKIIFCLLKNEMKKGSYKLKRNIIFYLSSISCNNYCYIFLSSIYSFVNIYKNKIDYNNLLKYGDKEEVLIKFLNEGQNNFCNNWNFFYDIKNISIKSDNGNENIFFYEDIFNHSYWCYNDFIIEIKKDALFKNFVFKKNFNLLIEVLKIMKYKLSSYFELFFHIFITISYYINSYYYLKKKLKLKKLFLTIRHMDDKNKYNYDNFEDNLSLYDRKNNNHAVILDEVKIWDNDNNSKIIQNSSLTNMKIIELNTKDKYLRNIHKKCIESIQFIMLNYENVKYNLHKAKNFFTFLFYKNIKSIGKKNLFLNILFNIWCKNEAYYDFYNTVIPNSILVLIKVINNKKITNKLSDNDWDNMIDKVFNIILRLCGYDDDDELFKRKTHKKNYDLNYKNNIQLMLSNEEKNCESRFSNGIKILKPYISDIVSCIKKVIFRRYKLFLNKRNNIILNKKKMNEIKIINNKELHILIELSSINKNQINNIHIINLIITFVLMNRKSLHCKNIDYINKIKLILIAITKLIINISKNEYSMIKRKKKIFNFSCNRNSFTENDLLSKMKIKEKKITNKDLHCSSYFYYSSRKYHICLKLKIMLYEIIQRCYDLSCRTLVGNLLIIIGCIFLKIRNIKKYLEIFKRNVSLFLKRTSELNYNSKNVLKHIIKIPLKTEKIKKNKYYSFLQIAQIFYSLNIFNTKSPYQEYDSDIQFLILLDLCNIKLSSNIISYTQNNGEHARENGITNKSDKDKLYYSKLVYKRDCKDIEKKYKKLTFEYLFLNSNKIFLEILIRHCLFLIFNEQTNEMVRDKSIHFILFFTELLKYLLECYEKKKRYDNMIIEIKIYIHFVINIIIPKALNALKRNINDFTKNSLQITLISSKNICPYIKILKSLNIDTFLNDIKYSHIKNNLLNENINSFSFNTLKRENEMERYSNKKEDMTNIKILEKLLFYDLYDNMVVQNDSNNKKKINHKVNTIIENIIDLKSENNSEGIKKLTTIIPRLSFYTIHKIVIPLSLNYILQTNSKKETYDKILSLSSIKLLGMCAEKVYIKTIYNLLTLLLLELKKNSFNKLYIEKTISHIVRKYNFKEFQELENEYDVTSLQVINESEKTKNCNEIGDIKNEDERIMDKNLSNINGNIENDGEKKRELCKAQNLNEENNTKKINEKKRYNLFCDKFIQNILPQLKYLMFDRRLIHEKKKKKNYINDLVVDSSNKDVVAKPDIILSYLVILNKMNYNFQKELHKIINKLCYCLSSKLNIIRSESKKTLCFISMYLGLNYFDLIIKQMSDYLTKGYHIPIFLCTVNSILESVLYEKEKFLDRNYLKINFNIINESNLKKNEQNNLDHNSKGKKIRMEEKNQYDDFCSNIFNMIKLEIINEIEKNTEDVNKKKIKRKTKESKKTYGSNIIKLLTNIVSEQCIENNILTFLESLFSGESFANNEVDKNFIFKKKYIFIIASYFNDFIKGIKENKNLTSNFMLNIIYKLLIKSVYFFKGDTYENLLAVMKNSDLLLYKYEMLNNVNNFNSFKKNLQFFISIKSSQQKYLGYNYEYKFIEYPQKKSNLNIIEGSFQEKNIYDSINKTKKYDFKVHGEVLARMSLKLLLFIIKKSNEFFFKEKDKSDVPSSNIDENLNNTNYQISHSKINKNINDLSNYNKKEINENSILKTANIKKSEDTSNNNLGKKDAVALIDKIESKKKDECSRFIDFVHVIEPLLVYCFCYGKGDVFILSSKCIKNLKGKKYADFKNFGKLVILSSIDILKNIPNYYSKEFDKLILSCIDTMIYLIKNNNKSDIMSWLNSDVLNDISNNSNNNIQKNKRKIESSDENKIKNLKRQKKLNYLLDENVLSECYNDKDNELNEEYTCSLRYCLINQISLLLDSKNHVWELLTLFKNCILREDINNIIKDGTIFLKINSCIDQIFIIMIEESHNFKLSFLCGQIYIDFLMKFPLSKKEKRKKFFAILNNLNDENEDSRIAILNTIYIFLNRTNAKLLKEEFYFITFASLLTNFSNENNFKCKKMYVFLISLLFQQVNDLNYIFNSYKILKDNLSFSTKASFAYSFLYLLPIFTSFFYNKIPVYYKIILNEISNKNEQYISKDDQKNIKDKITQICVEEKNYIKYNGENGNISFQENSKNQFDTIRNHFVCELLNYCNNKSKKKNMNEEKKKKNLNKNEFDFVQDKIVFMQNQLEDLFLSLMTHLIDEYFSNIKTVMKEDKNIINIFTSIENITYFCSKYDIYKEMNKDIVYLFYKSLEQIFSYMDINLIEKLLHEKYVHEKYKSFFFKINQITYSKKICINGRNICNENISEKNNIKCNEEKNENDKLINDYKNYEKLILYFLYFWILIFENGLFNKNPYIQIISIKIVLNYINKKMKFAFFPLLLVKLFSSTKFIINVIIKKLLSLLLNSFFLEHFYIYYKEVSFLLSEICKILIYHPWITNGYEEDQNNGNNKCIFQNSIKLHHSIKMSNEVNNTELYENQEKSKVEDNLLKTSLLQNHIVSSKHENNEIYDSSDDEEYKKVNIILHNTENIETTTNMCNYQNDNQNTIRENIKITKEILSYSKFFLIIVTLSRAINLHLKNKKNSFTRILTILNTYKNIINDFPEELWNSENGIISNVIMPLYKIASLAKKRDFVENEKIFEDSTYKKYMYLSSFSWNIISLLENKLHNKKDVFNKVFIHIRQ</sequence>
<keyword evidence="4" id="KW-1185">Reference proteome</keyword>
<feature type="transmembrane region" description="Helical" evidence="1">
    <location>
        <begin position="1408"/>
        <end position="1432"/>
    </location>
</feature>
<feature type="transmembrane region" description="Helical" evidence="1">
    <location>
        <begin position="3750"/>
        <end position="3768"/>
    </location>
</feature>
<dbReference type="EMBL" id="CVMV01000045">
    <property type="protein sequence ID" value="CRG95927.1"/>
    <property type="molecule type" value="Genomic_DNA"/>
</dbReference>
<keyword evidence="1" id="KW-0472">Membrane</keyword>
<evidence type="ECO:0000259" key="2">
    <source>
        <dbReference type="Pfam" id="PF20416"/>
    </source>
</evidence>
<accession>A0A1J1GTZ6</accession>